<dbReference type="Proteomes" id="UP000037035">
    <property type="component" value="Unassembled WGS sequence"/>
</dbReference>
<sequence length="394" mass="44656">MNLTTVQGGECPWLRPRTAHFRSPPMGTLLQGFSRKPSQVKRVTNVSYLGFRTKLYLSFIKASYLLECGTTCMMRNIAIHTTPPSKSQRLAELLASLSRSRYCYEQDLACPYLSGWHGGIQEQICFLPKELLISLHHQAITQMPSPAMTPIYYVYSVVSFLVVKLYLNQVHAMPAEHDGRLSLSILVTLKLNLVPFNLVTSLAILRLPIKLRSKNHSILFMVGIVHSCLELSPTLVKPLGLSFKRSSTETLSFCLFFLLVTSQSFVHRNQVKKLGKSSVYFSSESSEINPDGKKWGKTGTHAKMVMENLHKGSKQILMGSKRLRKELGKYAHNRKTHISPYKTEERNKAGMHASHEDSVRSHKLTTPFYTRLSTHQQHPYLTTESHLLYLPPGQ</sequence>
<gene>
    <name evidence="2" type="ORF">VP01_2313g1</name>
</gene>
<keyword evidence="3" id="KW-1185">Reference proteome</keyword>
<feature type="transmembrane region" description="Helical" evidence="1">
    <location>
        <begin position="151"/>
        <end position="169"/>
    </location>
</feature>
<reference evidence="2 3" key="1">
    <citation type="submission" date="2015-08" db="EMBL/GenBank/DDBJ databases">
        <title>Next Generation Sequencing and Analysis of the Genome of Puccinia sorghi L Schw, the Causal Agent of Maize Common Rust.</title>
        <authorList>
            <person name="Rochi L."/>
            <person name="Burguener G."/>
            <person name="Darino M."/>
            <person name="Turjanski A."/>
            <person name="Kreff E."/>
            <person name="Dieguez M.J."/>
            <person name="Sacco F."/>
        </authorList>
    </citation>
    <scope>NUCLEOTIDE SEQUENCE [LARGE SCALE GENOMIC DNA]</scope>
    <source>
        <strain evidence="2 3">RO10H11247</strain>
    </source>
</reference>
<comment type="caution">
    <text evidence="2">The sequence shown here is derived from an EMBL/GenBank/DDBJ whole genome shotgun (WGS) entry which is preliminary data.</text>
</comment>
<evidence type="ECO:0000256" key="1">
    <source>
        <dbReference type="SAM" id="Phobius"/>
    </source>
</evidence>
<proteinExistence type="predicted"/>
<feature type="transmembrane region" description="Helical" evidence="1">
    <location>
        <begin position="181"/>
        <end position="205"/>
    </location>
</feature>
<name>A0A0L6V7M6_9BASI</name>
<evidence type="ECO:0000313" key="3">
    <source>
        <dbReference type="Proteomes" id="UP000037035"/>
    </source>
</evidence>
<keyword evidence="1" id="KW-0812">Transmembrane</keyword>
<dbReference type="EMBL" id="LAVV01007185">
    <property type="protein sequence ID" value="KNZ56801.1"/>
    <property type="molecule type" value="Genomic_DNA"/>
</dbReference>
<dbReference type="AlphaFoldDB" id="A0A0L6V7M6"/>
<keyword evidence="1" id="KW-1133">Transmembrane helix</keyword>
<protein>
    <submittedName>
        <fullName evidence="2">Uncharacterized protein</fullName>
    </submittedName>
</protein>
<evidence type="ECO:0000313" key="2">
    <source>
        <dbReference type="EMBL" id="KNZ56801.1"/>
    </source>
</evidence>
<dbReference type="VEuPathDB" id="FungiDB:VP01_2313g1"/>
<accession>A0A0L6V7M6</accession>
<organism evidence="2 3">
    <name type="scientific">Puccinia sorghi</name>
    <dbReference type="NCBI Taxonomy" id="27349"/>
    <lineage>
        <taxon>Eukaryota</taxon>
        <taxon>Fungi</taxon>
        <taxon>Dikarya</taxon>
        <taxon>Basidiomycota</taxon>
        <taxon>Pucciniomycotina</taxon>
        <taxon>Pucciniomycetes</taxon>
        <taxon>Pucciniales</taxon>
        <taxon>Pucciniaceae</taxon>
        <taxon>Puccinia</taxon>
    </lineage>
</organism>
<keyword evidence="1" id="KW-0472">Membrane</keyword>